<evidence type="ECO:0000313" key="6">
    <source>
        <dbReference type="Proteomes" id="UP001144036"/>
    </source>
</evidence>
<protein>
    <submittedName>
        <fullName evidence="5">Winged helix-turn-helix domain-containing protein</fullName>
    </submittedName>
</protein>
<dbReference type="PANTHER" id="PTHR44846">
    <property type="entry name" value="MANNOSYL-D-GLYCERATE TRANSPORT/METABOLISM SYSTEM REPRESSOR MNGR-RELATED"/>
    <property type="match status" value="1"/>
</dbReference>
<dbReference type="Pfam" id="PF00392">
    <property type="entry name" value="GntR"/>
    <property type="match status" value="1"/>
</dbReference>
<dbReference type="RefSeq" id="WP_148036126.1">
    <property type="nucleotide sequence ID" value="NZ_JAPNNL010000005.1"/>
</dbReference>
<evidence type="ECO:0000313" key="5">
    <source>
        <dbReference type="EMBL" id="MDA0632270.1"/>
    </source>
</evidence>
<dbReference type="InterPro" id="IPR036390">
    <property type="entry name" value="WH_DNA-bd_sf"/>
</dbReference>
<dbReference type="InterPro" id="IPR000524">
    <property type="entry name" value="Tscrpt_reg_HTH_GntR"/>
</dbReference>
<comment type="caution">
    <text evidence="5">The sequence shown here is derived from an EMBL/GenBank/DDBJ whole genome shotgun (WGS) entry which is preliminary data.</text>
</comment>
<proteinExistence type="predicted"/>
<dbReference type="InterPro" id="IPR050679">
    <property type="entry name" value="Bact_HTH_transcr_reg"/>
</dbReference>
<evidence type="ECO:0000256" key="1">
    <source>
        <dbReference type="ARBA" id="ARBA00023015"/>
    </source>
</evidence>
<feature type="domain" description="HTH gntR-type" evidence="4">
    <location>
        <begin position="7"/>
        <end position="75"/>
    </location>
</feature>
<dbReference type="CDD" id="cd07377">
    <property type="entry name" value="WHTH_GntR"/>
    <property type="match status" value="1"/>
</dbReference>
<sequence>MVEKTGRPGYLQIADDLRAQIRSGSLAPGAALPSTAQLGQRYDVSASVVKAAISVLRTEGLIVGQQGKGVFVREDAAARAEEADRSEQAGSSELMEQLAQMRGALADLGERIADLEKAVFREPKRSR</sequence>
<dbReference type="SUPFAM" id="SSF46785">
    <property type="entry name" value="Winged helix' DNA-binding domain"/>
    <property type="match status" value="1"/>
</dbReference>
<keyword evidence="3" id="KW-0804">Transcription</keyword>
<dbReference type="EMBL" id="JAPNNL010000005">
    <property type="protein sequence ID" value="MDA0632270.1"/>
    <property type="molecule type" value="Genomic_DNA"/>
</dbReference>
<accession>A0ABT4S5H1</accession>
<dbReference type="PROSITE" id="PS50949">
    <property type="entry name" value="HTH_GNTR"/>
    <property type="match status" value="1"/>
</dbReference>
<dbReference type="PANTHER" id="PTHR44846:SF17">
    <property type="entry name" value="GNTR-FAMILY TRANSCRIPTIONAL REGULATOR"/>
    <property type="match status" value="1"/>
</dbReference>
<evidence type="ECO:0000256" key="2">
    <source>
        <dbReference type="ARBA" id="ARBA00023125"/>
    </source>
</evidence>
<dbReference type="SMART" id="SM00345">
    <property type="entry name" value="HTH_GNTR"/>
    <property type="match status" value="1"/>
</dbReference>
<gene>
    <name evidence="5" type="ORF">OUY22_02485</name>
</gene>
<organism evidence="5 6">
    <name type="scientific">Nonomuraea corallina</name>
    <dbReference type="NCBI Taxonomy" id="2989783"/>
    <lineage>
        <taxon>Bacteria</taxon>
        <taxon>Bacillati</taxon>
        <taxon>Actinomycetota</taxon>
        <taxon>Actinomycetes</taxon>
        <taxon>Streptosporangiales</taxon>
        <taxon>Streptosporangiaceae</taxon>
        <taxon>Nonomuraea</taxon>
    </lineage>
</organism>
<dbReference type="Gene3D" id="1.10.10.10">
    <property type="entry name" value="Winged helix-like DNA-binding domain superfamily/Winged helix DNA-binding domain"/>
    <property type="match status" value="1"/>
</dbReference>
<evidence type="ECO:0000259" key="4">
    <source>
        <dbReference type="PROSITE" id="PS50949"/>
    </source>
</evidence>
<keyword evidence="2" id="KW-0238">DNA-binding</keyword>
<dbReference type="Proteomes" id="UP001144036">
    <property type="component" value="Unassembled WGS sequence"/>
</dbReference>
<evidence type="ECO:0000256" key="3">
    <source>
        <dbReference type="ARBA" id="ARBA00023163"/>
    </source>
</evidence>
<keyword evidence="1" id="KW-0805">Transcription regulation</keyword>
<name>A0ABT4S5H1_9ACTN</name>
<reference evidence="5" key="1">
    <citation type="submission" date="2022-11" db="EMBL/GenBank/DDBJ databases">
        <title>Nonomuraea corallina sp. nov., a new species of the genus Nonomuraea isolated from sea side sediment in Thai sea.</title>
        <authorList>
            <person name="Ngamcharungchit C."/>
            <person name="Matsumoto A."/>
            <person name="Suriyachadkun C."/>
            <person name="Panbangred W."/>
            <person name="Inahashi Y."/>
            <person name="Intra B."/>
        </authorList>
    </citation>
    <scope>NUCLEOTIDE SEQUENCE</scope>
    <source>
        <strain evidence="5">MCN248</strain>
    </source>
</reference>
<keyword evidence="6" id="KW-1185">Reference proteome</keyword>
<dbReference type="InterPro" id="IPR036388">
    <property type="entry name" value="WH-like_DNA-bd_sf"/>
</dbReference>